<reference evidence="6 7" key="1">
    <citation type="submission" date="2017-12" db="EMBL/GenBank/DDBJ databases">
        <title>Phylogenetic diversity of female urinary microbiome.</title>
        <authorList>
            <person name="Thomas-White K."/>
            <person name="Wolfe A.J."/>
        </authorList>
    </citation>
    <scope>NUCLEOTIDE SEQUENCE [LARGE SCALE GENOMIC DNA]</scope>
    <source>
        <strain evidence="6 7">UMB0402</strain>
    </source>
</reference>
<dbReference type="RefSeq" id="WP_024330932.1">
    <property type="nucleotide sequence ID" value="NZ_JASOXK010000002.1"/>
</dbReference>
<dbReference type="GO" id="GO:0016887">
    <property type="term" value="F:ATP hydrolysis activity"/>
    <property type="evidence" value="ECO:0007669"/>
    <property type="project" value="InterPro"/>
</dbReference>
<dbReference type="InterPro" id="IPR038729">
    <property type="entry name" value="Rad50/SbcC_AAA"/>
</dbReference>
<keyword evidence="4" id="KW-0175">Coiled coil</keyword>
<feature type="coiled-coil region" evidence="4">
    <location>
        <begin position="608"/>
        <end position="635"/>
    </location>
</feature>
<dbReference type="Proteomes" id="UP000235122">
    <property type="component" value="Unassembled WGS sequence"/>
</dbReference>
<organism evidence="6 7">
    <name type="scientific">Winkia neuii</name>
    <dbReference type="NCBI Taxonomy" id="33007"/>
    <lineage>
        <taxon>Bacteria</taxon>
        <taxon>Bacillati</taxon>
        <taxon>Actinomycetota</taxon>
        <taxon>Actinomycetes</taxon>
        <taxon>Actinomycetales</taxon>
        <taxon>Actinomycetaceae</taxon>
        <taxon>Winkia</taxon>
    </lineage>
</organism>
<dbReference type="InterPro" id="IPR027417">
    <property type="entry name" value="P-loop_NTPase"/>
</dbReference>
<dbReference type="GO" id="GO:0006302">
    <property type="term" value="P:double-strand break repair"/>
    <property type="evidence" value="ECO:0007669"/>
    <property type="project" value="InterPro"/>
</dbReference>
<evidence type="ECO:0000313" key="6">
    <source>
        <dbReference type="EMBL" id="PKY72845.1"/>
    </source>
</evidence>
<comment type="caution">
    <text evidence="6">The sequence shown here is derived from an EMBL/GenBank/DDBJ whole genome shotgun (WGS) entry which is preliminary data.</text>
</comment>
<accession>A0A2I1INZ4</accession>
<dbReference type="Gene3D" id="3.40.50.300">
    <property type="entry name" value="P-loop containing nucleotide triphosphate hydrolases"/>
    <property type="match status" value="2"/>
</dbReference>
<sequence length="981" mass="107809">MRLLKLAYCGVGPYPKRQEINFEDFEPDGLMLISGPTGGGKTTILDAIVFALYGRIADTDSDPSRMRSAYCDPADPTWVELEFEVSSGQYRIRRSPAYLRPKKRGTGFTEQVATAQLFRLNDLANPLATRPVDVGPLVNDLVGLNAEQFCQTVILPQGKFDTFLRAKSDERKKVLESIFRTQKYQKFEDELRGRAKKAKTASREAAGKVEAAWGDFWEQATTQELAFDTRTPSAPEVSRIFAGPIEAATQHLDQARTRLRELDKSLAEGRQIMAARSRQEKLQATLAELTAQEPAMKELTASVEASHEARPVLENARSYNREKELLEGATKAFEVASEAAESQIAEIAFYHPQVASCSSELAQKLLPYVGLEAELAKMRTDLAKCTEQVNQAESDMAGRKRAFDLSREKIEKLLIKVKASENALEASKEHKEKLDFLQEQQRANLNWKQAAAELVEAADKKFTAARALDTAKSNEEHLGRLRMQNLAAELAGHLSPGVPCPACGSTAHPNPAPASGHQVSLAELTQAYKDTAAATAEFKTLVEKHKQALAKTTQAEQAISIPAQQLEPQLQLEQTLYEQARRQADKLPSYRQDLDQQKETEAHLDTCLALAKDALERAKQQKESLETQITQAKEKLAGINTGGLSVADLHQKLSHIQAGQVRLKTAEEHLASASASAKRAHQHLLEALAHTKFADLAQAREHYLDQDELSKRLEVVSTWQGKKESCATQLEEPELQELAAKDIPNLETLKARVAEAGKSSDEANQSLGRLQAQRDNLLAALGRAERAQDQLEKVQGEGAEVLWLTELVTAGPANQDSIPLTTWVLLERLNQILEVANPHLQAMSAGRYELVRTNSDGGRSVNQALSLAVRDHFSDTVRRASSLSGGEMFYCSLALSLALAEVVSLEAGGIVIETMLIDEGFGSLDPQKLDSVMSQLRHSSAGRLVGIISHVRELANQIGPKVEVIASESGSALKITSSRRL</sequence>
<dbReference type="Pfam" id="PF13476">
    <property type="entry name" value="AAA_23"/>
    <property type="match status" value="1"/>
</dbReference>
<dbReference type="PANTHER" id="PTHR32114">
    <property type="entry name" value="ABC TRANSPORTER ABCH.3"/>
    <property type="match status" value="1"/>
</dbReference>
<feature type="coiled-coil region" evidence="4">
    <location>
        <begin position="760"/>
        <end position="797"/>
    </location>
</feature>
<feature type="coiled-coil region" evidence="4">
    <location>
        <begin position="368"/>
        <end position="440"/>
    </location>
</feature>
<gene>
    <name evidence="6" type="ORF">CYJ19_04190</name>
</gene>
<dbReference type="EMBL" id="PKKO01000002">
    <property type="protein sequence ID" value="PKY72845.1"/>
    <property type="molecule type" value="Genomic_DNA"/>
</dbReference>
<keyword evidence="7" id="KW-1185">Reference proteome</keyword>
<evidence type="ECO:0000259" key="5">
    <source>
        <dbReference type="Pfam" id="PF13476"/>
    </source>
</evidence>
<evidence type="ECO:0000256" key="4">
    <source>
        <dbReference type="SAM" id="Coils"/>
    </source>
</evidence>
<dbReference type="PANTHER" id="PTHR32114:SF2">
    <property type="entry name" value="ABC TRANSPORTER ABCH.3"/>
    <property type="match status" value="1"/>
</dbReference>
<comment type="subunit">
    <text evidence="2">Heterodimer of SbcC and SbcD.</text>
</comment>
<proteinExistence type="inferred from homology"/>
<evidence type="ECO:0000256" key="2">
    <source>
        <dbReference type="ARBA" id="ARBA00011322"/>
    </source>
</evidence>
<comment type="similarity">
    <text evidence="1">Belongs to the SMC family. SbcC subfamily.</text>
</comment>
<dbReference type="AlphaFoldDB" id="A0A2I1INZ4"/>
<evidence type="ECO:0000256" key="1">
    <source>
        <dbReference type="ARBA" id="ARBA00006930"/>
    </source>
</evidence>
<dbReference type="STRING" id="33007.HMPREF3198_01385"/>
<name>A0A2I1INZ4_9ACTO</name>
<feature type="domain" description="Rad50/SbcC-type AAA" evidence="5">
    <location>
        <begin position="5"/>
        <end position="194"/>
    </location>
</feature>
<evidence type="ECO:0000313" key="7">
    <source>
        <dbReference type="Proteomes" id="UP000235122"/>
    </source>
</evidence>
<dbReference type="Pfam" id="PF13558">
    <property type="entry name" value="SbcC_Walker_B"/>
    <property type="match status" value="1"/>
</dbReference>
<protein>
    <recommendedName>
        <fullName evidence="3">Nuclease SbcCD subunit C</fullName>
    </recommendedName>
</protein>
<evidence type="ECO:0000256" key="3">
    <source>
        <dbReference type="ARBA" id="ARBA00013368"/>
    </source>
</evidence>
<dbReference type="GeneID" id="35867685"/>
<feature type="coiled-coil region" evidence="4">
    <location>
        <begin position="245"/>
        <end position="292"/>
    </location>
</feature>
<dbReference type="SUPFAM" id="SSF52540">
    <property type="entry name" value="P-loop containing nucleoside triphosphate hydrolases"/>
    <property type="match status" value="1"/>
</dbReference>